<feature type="transmembrane region" description="Helical" evidence="1">
    <location>
        <begin position="140"/>
        <end position="158"/>
    </location>
</feature>
<name>A0A176WHL1_MARPO</name>
<dbReference type="PANTHER" id="PTHR12861">
    <property type="entry name" value="TRANSLOCON-ASSOCIATED PROTEIN, BETA SUBUNIT PRECURSOR TRAP-BETA SIGNAL SEQUENCE RECEPTOR BETA SUBUNIT"/>
    <property type="match status" value="1"/>
</dbReference>
<keyword evidence="3" id="KW-1185">Reference proteome</keyword>
<gene>
    <name evidence="2" type="ORF">AXG93_2278s1510</name>
</gene>
<proteinExistence type="predicted"/>
<accession>A0A176WHL1</accession>
<evidence type="ECO:0000313" key="2">
    <source>
        <dbReference type="EMBL" id="OAE32071.1"/>
    </source>
</evidence>
<dbReference type="AlphaFoldDB" id="A0A176WHL1"/>
<evidence type="ECO:0000256" key="1">
    <source>
        <dbReference type="SAM" id="Phobius"/>
    </source>
</evidence>
<dbReference type="Pfam" id="PF05753">
    <property type="entry name" value="TRAP_beta"/>
    <property type="match status" value="1"/>
</dbReference>
<dbReference type="EMBL" id="LVLJ01000898">
    <property type="protein sequence ID" value="OAE32071.1"/>
    <property type="molecule type" value="Genomic_DNA"/>
</dbReference>
<dbReference type="PANTHER" id="PTHR12861:SF3">
    <property type="entry name" value="TRANSLOCON-ASSOCIATED PROTEIN SUBUNIT BETA"/>
    <property type="match status" value="1"/>
</dbReference>
<sequence length="216" mass="23579">MCVAAAADSAFLVVHKKADLVKAKGTEKITVSISLHNAGTSTAYDVTLNDDTWPGELFDVVEGNPIQAWEKLDAGATLVHSFVLTAKVKGPFAGPPAVVKYRMAAKSVLQEAYSTPLPQLDILSDKAAENRYEWKFGVTYGPLMLVLSVVGLFVALLVSPSKSKKYTKAGLIFYGEKWRLSLEGKDSMSRLELRWMRAEAATSRASICCTVQLIEY</sequence>
<reference evidence="2" key="1">
    <citation type="submission" date="2016-03" db="EMBL/GenBank/DDBJ databases">
        <title>Mechanisms controlling the formation of the plant cell surface in tip-growing cells are functionally conserved among land plants.</title>
        <authorList>
            <person name="Honkanen S."/>
            <person name="Jones V.A."/>
            <person name="Morieri G."/>
            <person name="Champion C."/>
            <person name="Hetherington A.J."/>
            <person name="Kelly S."/>
            <person name="Saint-Marcoux D."/>
            <person name="Proust H."/>
            <person name="Prescott H."/>
            <person name="Dolan L."/>
        </authorList>
    </citation>
    <scope>NUCLEOTIDE SEQUENCE [LARGE SCALE GENOMIC DNA]</scope>
    <source>
        <tissue evidence="2">Whole gametophyte</tissue>
    </source>
</reference>
<dbReference type="GO" id="GO:0005783">
    <property type="term" value="C:endoplasmic reticulum"/>
    <property type="evidence" value="ECO:0007669"/>
    <property type="project" value="TreeGrafter"/>
</dbReference>
<keyword evidence="1" id="KW-0812">Transmembrane</keyword>
<evidence type="ECO:0000313" key="3">
    <source>
        <dbReference type="Proteomes" id="UP000077202"/>
    </source>
</evidence>
<dbReference type="Proteomes" id="UP000077202">
    <property type="component" value="Unassembled WGS sequence"/>
</dbReference>
<comment type="caution">
    <text evidence="2">The sequence shown here is derived from an EMBL/GenBank/DDBJ whole genome shotgun (WGS) entry which is preliminary data.</text>
</comment>
<keyword evidence="1" id="KW-0472">Membrane</keyword>
<protein>
    <recommendedName>
        <fullName evidence="4">Translocon-associated protein subunit beta</fullName>
    </recommendedName>
</protein>
<evidence type="ECO:0008006" key="4">
    <source>
        <dbReference type="Google" id="ProtNLM"/>
    </source>
</evidence>
<organism evidence="2 3">
    <name type="scientific">Marchantia polymorpha subsp. ruderalis</name>
    <dbReference type="NCBI Taxonomy" id="1480154"/>
    <lineage>
        <taxon>Eukaryota</taxon>
        <taxon>Viridiplantae</taxon>
        <taxon>Streptophyta</taxon>
        <taxon>Embryophyta</taxon>
        <taxon>Marchantiophyta</taxon>
        <taxon>Marchantiopsida</taxon>
        <taxon>Marchantiidae</taxon>
        <taxon>Marchantiales</taxon>
        <taxon>Marchantiaceae</taxon>
        <taxon>Marchantia</taxon>
    </lineage>
</organism>
<keyword evidence="1" id="KW-1133">Transmembrane helix</keyword>